<evidence type="ECO:0000313" key="2">
    <source>
        <dbReference type="Proteomes" id="UP001144673"/>
    </source>
</evidence>
<dbReference type="EMBL" id="JAJHUN010000009">
    <property type="protein sequence ID" value="KAJ4149877.1"/>
    <property type="molecule type" value="Genomic_DNA"/>
</dbReference>
<dbReference type="Proteomes" id="UP001144673">
    <property type="component" value="Chromosome 4"/>
</dbReference>
<comment type="caution">
    <text evidence="1">The sequence shown here is derived from an EMBL/GenBank/DDBJ whole genome shotgun (WGS) entry which is preliminary data.</text>
</comment>
<sequence>MHSGFERHQCSCTAGGEASTAETYRVVEIASIAVMKPTFILLRSVKASLESQRACPRVTDSTLNFTVRRAHEAVNRDAVLRTWGEGGC</sequence>
<gene>
    <name evidence="1" type="ORF">LMH87_010655</name>
</gene>
<evidence type="ECO:0000313" key="1">
    <source>
        <dbReference type="EMBL" id="KAJ4149877.1"/>
    </source>
</evidence>
<organism evidence="1 2">
    <name type="scientific">Akanthomyces muscarius</name>
    <name type="common">Entomopathogenic fungus</name>
    <name type="synonym">Lecanicillium muscarium</name>
    <dbReference type="NCBI Taxonomy" id="2231603"/>
    <lineage>
        <taxon>Eukaryota</taxon>
        <taxon>Fungi</taxon>
        <taxon>Dikarya</taxon>
        <taxon>Ascomycota</taxon>
        <taxon>Pezizomycotina</taxon>
        <taxon>Sordariomycetes</taxon>
        <taxon>Hypocreomycetidae</taxon>
        <taxon>Hypocreales</taxon>
        <taxon>Cordycipitaceae</taxon>
        <taxon>Akanthomyces</taxon>
    </lineage>
</organism>
<reference evidence="1" key="1">
    <citation type="journal article" date="2023" name="Access Microbiol">
        <title>De-novo genome assembly for Akanthomyces muscarius, a biocontrol agent of insect agricultural pests.</title>
        <authorList>
            <person name="Erdos Z."/>
            <person name="Studholme D.J."/>
            <person name="Raymond B."/>
            <person name="Sharma M."/>
        </authorList>
    </citation>
    <scope>NUCLEOTIDE SEQUENCE</scope>
    <source>
        <strain evidence="1">Ve6</strain>
    </source>
</reference>
<name>A0A9W8Q7N9_AKAMU</name>
<dbReference type="KEGG" id="amus:LMH87_010655"/>
<protein>
    <submittedName>
        <fullName evidence="1">Uncharacterized protein</fullName>
    </submittedName>
</protein>
<proteinExistence type="predicted"/>
<dbReference type="GeneID" id="80897814"/>
<keyword evidence="2" id="KW-1185">Reference proteome</keyword>
<accession>A0A9W8Q7N9</accession>
<dbReference type="RefSeq" id="XP_056051591.1">
    <property type="nucleotide sequence ID" value="XM_056199665.1"/>
</dbReference>
<dbReference type="AlphaFoldDB" id="A0A9W8Q7N9"/>